<evidence type="ECO:0000256" key="1">
    <source>
        <dbReference type="PROSITE-ProRule" id="PRU00175"/>
    </source>
</evidence>
<dbReference type="PANTHER" id="PTHR22765">
    <property type="entry name" value="RING FINGER AND PROTEASE ASSOCIATED DOMAIN-CONTAINING"/>
    <property type="match status" value="1"/>
</dbReference>
<feature type="domain" description="PX" evidence="4">
    <location>
        <begin position="36"/>
        <end position="175"/>
    </location>
</feature>
<dbReference type="Pfam" id="PF00787">
    <property type="entry name" value="PX"/>
    <property type="match status" value="1"/>
</dbReference>
<dbReference type="SUPFAM" id="SSF57850">
    <property type="entry name" value="RING/U-box"/>
    <property type="match status" value="1"/>
</dbReference>
<dbReference type="InterPro" id="IPR013083">
    <property type="entry name" value="Znf_RING/FYVE/PHD"/>
</dbReference>
<dbReference type="GO" id="GO:0008270">
    <property type="term" value="F:zinc ion binding"/>
    <property type="evidence" value="ECO:0007669"/>
    <property type="project" value="UniProtKB-KW"/>
</dbReference>
<protein>
    <submittedName>
        <fullName evidence="6">Aste57867_8323 protein</fullName>
    </submittedName>
</protein>
<dbReference type="CDD" id="cd06093">
    <property type="entry name" value="PX_domain"/>
    <property type="match status" value="1"/>
</dbReference>
<dbReference type="Pfam" id="PF13639">
    <property type="entry name" value="zf-RING_2"/>
    <property type="match status" value="1"/>
</dbReference>
<name>A0A485KK11_9STRA</name>
<keyword evidence="1" id="KW-0863">Zinc-finger</keyword>
<dbReference type="AlphaFoldDB" id="A0A485KK11"/>
<dbReference type="Gene3D" id="3.30.40.10">
    <property type="entry name" value="Zinc/RING finger domain, C3HC4 (zinc finger)"/>
    <property type="match status" value="1"/>
</dbReference>
<dbReference type="Gene3D" id="3.30.1520.10">
    <property type="entry name" value="Phox-like domain"/>
    <property type="match status" value="1"/>
</dbReference>
<reference evidence="6 7" key="1">
    <citation type="submission" date="2019-03" db="EMBL/GenBank/DDBJ databases">
        <authorList>
            <person name="Gaulin E."/>
            <person name="Dumas B."/>
        </authorList>
    </citation>
    <scope>NUCLEOTIDE SEQUENCE [LARGE SCALE GENOMIC DNA]</scope>
    <source>
        <strain evidence="6">CBS 568.67</strain>
    </source>
</reference>
<dbReference type="InterPro" id="IPR001841">
    <property type="entry name" value="Znf_RING"/>
</dbReference>
<keyword evidence="7" id="KW-1185">Reference proteome</keyword>
<evidence type="ECO:0000256" key="2">
    <source>
        <dbReference type="SAM" id="MobiDB-lite"/>
    </source>
</evidence>
<dbReference type="EMBL" id="VJMH01005099">
    <property type="protein sequence ID" value="KAF0701172.1"/>
    <property type="molecule type" value="Genomic_DNA"/>
</dbReference>
<dbReference type="Proteomes" id="UP000332933">
    <property type="component" value="Unassembled WGS sequence"/>
</dbReference>
<dbReference type="GO" id="GO:0035091">
    <property type="term" value="F:phosphatidylinositol binding"/>
    <property type="evidence" value="ECO:0007669"/>
    <property type="project" value="InterPro"/>
</dbReference>
<accession>A0A485KK11</accession>
<dbReference type="GO" id="GO:0006511">
    <property type="term" value="P:ubiquitin-dependent protein catabolic process"/>
    <property type="evidence" value="ECO:0007669"/>
    <property type="project" value="TreeGrafter"/>
</dbReference>
<dbReference type="PROSITE" id="PS50195">
    <property type="entry name" value="PX"/>
    <property type="match status" value="1"/>
</dbReference>
<dbReference type="GO" id="GO:0061630">
    <property type="term" value="F:ubiquitin protein ligase activity"/>
    <property type="evidence" value="ECO:0007669"/>
    <property type="project" value="TreeGrafter"/>
</dbReference>
<organism evidence="6 7">
    <name type="scientific">Aphanomyces stellatus</name>
    <dbReference type="NCBI Taxonomy" id="120398"/>
    <lineage>
        <taxon>Eukaryota</taxon>
        <taxon>Sar</taxon>
        <taxon>Stramenopiles</taxon>
        <taxon>Oomycota</taxon>
        <taxon>Saprolegniomycetes</taxon>
        <taxon>Saprolegniales</taxon>
        <taxon>Verrucalvaceae</taxon>
        <taxon>Aphanomyces</taxon>
    </lineage>
</organism>
<gene>
    <name evidence="6" type="primary">Aste57867_8323</name>
    <name evidence="5" type="ORF">As57867_008291</name>
    <name evidence="6" type="ORF">ASTE57867_8323</name>
</gene>
<dbReference type="SUPFAM" id="SSF64268">
    <property type="entry name" value="PX domain"/>
    <property type="match status" value="1"/>
</dbReference>
<evidence type="ECO:0000259" key="3">
    <source>
        <dbReference type="PROSITE" id="PS50089"/>
    </source>
</evidence>
<dbReference type="InterPro" id="IPR001683">
    <property type="entry name" value="PX_dom"/>
</dbReference>
<dbReference type="InterPro" id="IPR036871">
    <property type="entry name" value="PX_dom_sf"/>
</dbReference>
<dbReference type="InterPro" id="IPR051826">
    <property type="entry name" value="E3_ubiquitin-ligase_domain"/>
</dbReference>
<evidence type="ECO:0000259" key="4">
    <source>
        <dbReference type="PROSITE" id="PS50195"/>
    </source>
</evidence>
<evidence type="ECO:0000313" key="5">
    <source>
        <dbReference type="EMBL" id="KAF0701172.1"/>
    </source>
</evidence>
<feature type="region of interest" description="Disordered" evidence="2">
    <location>
        <begin position="1"/>
        <end position="31"/>
    </location>
</feature>
<dbReference type="SMART" id="SM00184">
    <property type="entry name" value="RING"/>
    <property type="match status" value="1"/>
</dbReference>
<evidence type="ECO:0000313" key="7">
    <source>
        <dbReference type="Proteomes" id="UP000332933"/>
    </source>
</evidence>
<proteinExistence type="predicted"/>
<reference evidence="5" key="2">
    <citation type="submission" date="2019-06" db="EMBL/GenBank/DDBJ databases">
        <title>Genomics analysis of Aphanomyces spp. identifies a new class of oomycete effector associated with host adaptation.</title>
        <authorList>
            <person name="Gaulin E."/>
        </authorList>
    </citation>
    <scope>NUCLEOTIDE SEQUENCE</scope>
    <source>
        <strain evidence="5">CBS 578.67</strain>
    </source>
</reference>
<dbReference type="OrthoDB" id="4348522at2759"/>
<dbReference type="EMBL" id="CAADRA010005120">
    <property type="protein sequence ID" value="VFT85210.1"/>
    <property type="molecule type" value="Genomic_DNA"/>
</dbReference>
<dbReference type="PROSITE" id="PS50089">
    <property type="entry name" value="ZF_RING_2"/>
    <property type="match status" value="1"/>
</dbReference>
<feature type="domain" description="RING-type" evidence="3">
    <location>
        <begin position="190"/>
        <end position="229"/>
    </location>
</feature>
<keyword evidence="1" id="KW-0479">Metal-binding</keyword>
<keyword evidence="1" id="KW-0862">Zinc</keyword>
<evidence type="ECO:0000313" key="6">
    <source>
        <dbReference type="EMBL" id="VFT85210.1"/>
    </source>
</evidence>
<sequence>MAPTTMPTIKQAPSLPPSPDTSGRLSLSSSSPTTCKELARATRVCKPTLFSNKAFTLYTLTVSDPSTQSWWTIRKRFSDFYRLRKALEASAHASSKRQQSDLFRGHLAAVLDQPFPKKHFDVESPAIVRQRTILFKAFVQHLMELHLVASKDQPCDKNDFSLALVQSFLDVDQQAIATAMPAVRRLEDGCPICLCDLTGYVALLPCSHAFHRDCVFEWMDEKRSCPVCRCPTDTMAGICLPK</sequence>
<dbReference type="SMART" id="SM00312">
    <property type="entry name" value="PX"/>
    <property type="match status" value="1"/>
</dbReference>